<organism evidence="2 3">
    <name type="scientific">Neurospora intermedia</name>
    <dbReference type="NCBI Taxonomy" id="5142"/>
    <lineage>
        <taxon>Eukaryota</taxon>
        <taxon>Fungi</taxon>
        <taxon>Dikarya</taxon>
        <taxon>Ascomycota</taxon>
        <taxon>Pezizomycotina</taxon>
        <taxon>Sordariomycetes</taxon>
        <taxon>Sordariomycetidae</taxon>
        <taxon>Sordariales</taxon>
        <taxon>Sordariaceae</taxon>
        <taxon>Neurospora</taxon>
    </lineage>
</organism>
<accession>A0ABR3D284</accession>
<evidence type="ECO:0000256" key="1">
    <source>
        <dbReference type="SAM" id="MobiDB-lite"/>
    </source>
</evidence>
<gene>
    <name evidence="2" type="ORF">QR685DRAFT_600149</name>
</gene>
<feature type="region of interest" description="Disordered" evidence="1">
    <location>
        <begin position="34"/>
        <end position="81"/>
    </location>
</feature>
<evidence type="ECO:0000313" key="2">
    <source>
        <dbReference type="EMBL" id="KAL0466802.1"/>
    </source>
</evidence>
<dbReference type="Proteomes" id="UP001451303">
    <property type="component" value="Unassembled WGS sequence"/>
</dbReference>
<sequence length="123" mass="12595">MMKHPKAKTPRCKHSIQSYQPLYISTQLPGTSQLPLPLPTITHISGGGGSGGGAAKTPLSKNGTARHERTSGTNGTAALSINGRSDGTIVVAIAVVDVVTVADVNVDGEKGINDVPTEFYGGT</sequence>
<feature type="compositionally biased region" description="Polar residues" evidence="1">
    <location>
        <begin position="71"/>
        <end position="81"/>
    </location>
</feature>
<evidence type="ECO:0000313" key="3">
    <source>
        <dbReference type="Proteomes" id="UP001451303"/>
    </source>
</evidence>
<comment type="caution">
    <text evidence="2">The sequence shown here is derived from an EMBL/GenBank/DDBJ whole genome shotgun (WGS) entry which is preliminary data.</text>
</comment>
<feature type="compositionally biased region" description="Gly residues" evidence="1">
    <location>
        <begin position="45"/>
        <end position="54"/>
    </location>
</feature>
<reference evidence="2 3" key="1">
    <citation type="submission" date="2023-09" db="EMBL/GenBank/DDBJ databases">
        <title>Multi-omics analysis of a traditional fermented food reveals byproduct-associated fungal strains for waste-to-food upcycling.</title>
        <authorList>
            <consortium name="Lawrence Berkeley National Laboratory"/>
            <person name="Rekdal V.M."/>
            <person name="Villalobos-Escobedo J.M."/>
            <person name="Rodriguez-Valeron N."/>
            <person name="Garcia M.O."/>
            <person name="Vasquez D.P."/>
            <person name="Damayanti I."/>
            <person name="Sorensen P.M."/>
            <person name="Baidoo E.E."/>
            <person name="De Carvalho A.C."/>
            <person name="Riley R."/>
            <person name="Lipzen A."/>
            <person name="He G."/>
            <person name="Yan M."/>
            <person name="Haridas S."/>
            <person name="Daum C."/>
            <person name="Yoshinaga Y."/>
            <person name="Ng V."/>
            <person name="Grigoriev I.V."/>
            <person name="Munk R."/>
            <person name="Nuraida L."/>
            <person name="Wijaya C.H."/>
            <person name="Morales P.-C."/>
            <person name="Keasling J.D."/>
        </authorList>
    </citation>
    <scope>NUCLEOTIDE SEQUENCE [LARGE SCALE GENOMIC DNA]</scope>
    <source>
        <strain evidence="2 3">FGSC 2613</strain>
    </source>
</reference>
<proteinExistence type="predicted"/>
<dbReference type="EMBL" id="JAVLET010000011">
    <property type="protein sequence ID" value="KAL0466802.1"/>
    <property type="molecule type" value="Genomic_DNA"/>
</dbReference>
<name>A0ABR3D284_NEUIN</name>
<protein>
    <submittedName>
        <fullName evidence="2">Uncharacterized protein</fullName>
    </submittedName>
</protein>
<keyword evidence="3" id="KW-1185">Reference proteome</keyword>